<keyword evidence="3" id="KW-1185">Reference proteome</keyword>
<feature type="coiled-coil region" evidence="1">
    <location>
        <begin position="23"/>
        <end position="82"/>
    </location>
</feature>
<evidence type="ECO:0008006" key="4">
    <source>
        <dbReference type="Google" id="ProtNLM"/>
    </source>
</evidence>
<reference evidence="2 3" key="1">
    <citation type="submission" date="2019-05" db="EMBL/GenBank/DDBJ databases">
        <title>Arcobacter sp. nov., isolated from sea sediment.</title>
        <authorList>
            <person name="Kim W."/>
        </authorList>
    </citation>
    <scope>NUCLEOTIDE SEQUENCE [LARGE SCALE GENOMIC DNA]</scope>
    <source>
        <strain evidence="2 3">CAU 1517</strain>
    </source>
</reference>
<name>A0A5R8Y184_9BACT</name>
<evidence type="ECO:0000313" key="3">
    <source>
        <dbReference type="Proteomes" id="UP000308901"/>
    </source>
</evidence>
<organism evidence="2 3">
    <name type="scientific">Arcobacter arenosus</name>
    <dbReference type="NCBI Taxonomy" id="2576037"/>
    <lineage>
        <taxon>Bacteria</taxon>
        <taxon>Pseudomonadati</taxon>
        <taxon>Campylobacterota</taxon>
        <taxon>Epsilonproteobacteria</taxon>
        <taxon>Campylobacterales</taxon>
        <taxon>Arcobacteraceae</taxon>
        <taxon>Arcobacter</taxon>
    </lineage>
</organism>
<evidence type="ECO:0000256" key="1">
    <source>
        <dbReference type="SAM" id="Coils"/>
    </source>
</evidence>
<comment type="caution">
    <text evidence="2">The sequence shown here is derived from an EMBL/GenBank/DDBJ whole genome shotgun (WGS) entry which is preliminary data.</text>
</comment>
<keyword evidence="1" id="KW-0175">Coiled coil</keyword>
<dbReference type="AlphaFoldDB" id="A0A5R8Y184"/>
<proteinExistence type="predicted"/>
<gene>
    <name evidence="2" type="ORF">FDK22_08055</name>
</gene>
<protein>
    <recommendedName>
        <fullName evidence="4">PDP protein</fullName>
    </recommendedName>
</protein>
<dbReference type="OrthoDB" id="5365664at2"/>
<accession>A0A5R8Y184</accession>
<sequence length="161" mass="18773">MLATILLFSFSFAQEERVSSAALIKQKIEVKELKKELNNFYNKKEKEYQERKKELETLLKKVESEKKQIEALRDENKKLLSDIKGEVDSKISTIYNKMKPKIAAEIFNQMISDGNLEGVFDIILRLKEAKVTSFMRYLSPKNASLLTQMLQEYKINNKDEG</sequence>
<dbReference type="Proteomes" id="UP000308901">
    <property type="component" value="Unassembled WGS sequence"/>
</dbReference>
<dbReference type="EMBL" id="VANU01000003">
    <property type="protein sequence ID" value="TLP38619.1"/>
    <property type="molecule type" value="Genomic_DNA"/>
</dbReference>
<evidence type="ECO:0000313" key="2">
    <source>
        <dbReference type="EMBL" id="TLP38619.1"/>
    </source>
</evidence>
<dbReference type="SUPFAM" id="SSF158791">
    <property type="entry name" value="MgtE N-terminal domain-like"/>
    <property type="match status" value="1"/>
</dbReference>